<name>X1K310_9ZZZZ</name>
<feature type="non-terminal residue" evidence="1">
    <location>
        <position position="1"/>
    </location>
</feature>
<dbReference type="AlphaFoldDB" id="X1K310"/>
<dbReference type="Pfam" id="PF13602">
    <property type="entry name" value="ADH_zinc_N_2"/>
    <property type="match status" value="1"/>
</dbReference>
<comment type="caution">
    <text evidence="1">The sequence shown here is derived from an EMBL/GenBank/DDBJ whole genome shotgun (WGS) entry which is preliminary data.</text>
</comment>
<evidence type="ECO:0008006" key="2">
    <source>
        <dbReference type="Google" id="ProtNLM"/>
    </source>
</evidence>
<gene>
    <name evidence="1" type="ORF">S06H3_07978</name>
</gene>
<reference evidence="1" key="1">
    <citation type="journal article" date="2014" name="Front. Microbiol.">
        <title>High frequency of phylogenetically diverse reductive dehalogenase-homologous genes in deep subseafloor sedimentary metagenomes.</title>
        <authorList>
            <person name="Kawai M."/>
            <person name="Futagami T."/>
            <person name="Toyoda A."/>
            <person name="Takaki Y."/>
            <person name="Nishi S."/>
            <person name="Hori S."/>
            <person name="Arai W."/>
            <person name="Tsubouchi T."/>
            <person name="Morono Y."/>
            <person name="Uchiyama I."/>
            <person name="Ito T."/>
            <person name="Fujiyama A."/>
            <person name="Inagaki F."/>
            <person name="Takami H."/>
        </authorList>
    </citation>
    <scope>NUCLEOTIDE SEQUENCE</scope>
    <source>
        <strain evidence="1">Expedition CK06-06</strain>
    </source>
</reference>
<evidence type="ECO:0000313" key="1">
    <source>
        <dbReference type="EMBL" id="GAI01397.1"/>
    </source>
</evidence>
<protein>
    <recommendedName>
        <fullName evidence="2">Alcohol dehydrogenase-like C-terminal domain-containing protein</fullName>
    </recommendedName>
</protein>
<dbReference type="EMBL" id="BARV01003301">
    <property type="protein sequence ID" value="GAI01397.1"/>
    <property type="molecule type" value="Genomic_DNA"/>
</dbReference>
<organism evidence="1">
    <name type="scientific">marine sediment metagenome</name>
    <dbReference type="NCBI Taxonomy" id="412755"/>
    <lineage>
        <taxon>unclassified sequences</taxon>
        <taxon>metagenomes</taxon>
        <taxon>ecological metagenomes</taxon>
    </lineage>
</organism>
<sequence>EKLDFLRDSIEAGKIKSIIDKTYPLSQLADAHKHYEEGHPKGKIAITVV</sequence>
<accession>X1K310</accession>
<dbReference type="Gene3D" id="3.90.180.10">
    <property type="entry name" value="Medium-chain alcohol dehydrogenases, catalytic domain"/>
    <property type="match status" value="1"/>
</dbReference>
<proteinExistence type="predicted"/>
<dbReference type="Gene3D" id="3.40.50.720">
    <property type="entry name" value="NAD(P)-binding Rossmann-like Domain"/>
    <property type="match status" value="1"/>
</dbReference>